<organism evidence="7 8">
    <name type="scientific">Sphaerobolus stellatus (strain SS14)</name>
    <dbReference type="NCBI Taxonomy" id="990650"/>
    <lineage>
        <taxon>Eukaryota</taxon>
        <taxon>Fungi</taxon>
        <taxon>Dikarya</taxon>
        <taxon>Basidiomycota</taxon>
        <taxon>Agaricomycotina</taxon>
        <taxon>Agaricomycetes</taxon>
        <taxon>Phallomycetidae</taxon>
        <taxon>Geastrales</taxon>
        <taxon>Sphaerobolaceae</taxon>
        <taxon>Sphaerobolus</taxon>
    </lineage>
</organism>
<evidence type="ECO:0008006" key="9">
    <source>
        <dbReference type="Google" id="ProtNLM"/>
    </source>
</evidence>
<evidence type="ECO:0000313" key="7">
    <source>
        <dbReference type="EMBL" id="KIJ27074.1"/>
    </source>
</evidence>
<evidence type="ECO:0000256" key="4">
    <source>
        <dbReference type="ARBA" id="ARBA00022989"/>
    </source>
</evidence>
<dbReference type="EMBL" id="KN837347">
    <property type="protein sequence ID" value="KIJ27074.1"/>
    <property type="molecule type" value="Genomic_DNA"/>
</dbReference>
<keyword evidence="4 6" id="KW-1133">Transmembrane helix</keyword>
<dbReference type="InterPro" id="IPR036259">
    <property type="entry name" value="MFS_trans_sf"/>
</dbReference>
<evidence type="ECO:0000256" key="6">
    <source>
        <dbReference type="SAM" id="Phobius"/>
    </source>
</evidence>
<dbReference type="Pfam" id="PF07690">
    <property type="entry name" value="MFS_1"/>
    <property type="match status" value="1"/>
</dbReference>
<evidence type="ECO:0000256" key="1">
    <source>
        <dbReference type="ARBA" id="ARBA00004141"/>
    </source>
</evidence>
<feature type="transmembrane region" description="Helical" evidence="6">
    <location>
        <begin position="236"/>
        <end position="258"/>
    </location>
</feature>
<evidence type="ECO:0000256" key="5">
    <source>
        <dbReference type="ARBA" id="ARBA00023136"/>
    </source>
</evidence>
<dbReference type="HOGENOM" id="CLU_001265_2_0_1"/>
<keyword evidence="3 6" id="KW-0812">Transmembrane</keyword>
<dbReference type="SUPFAM" id="SSF103473">
    <property type="entry name" value="MFS general substrate transporter"/>
    <property type="match status" value="1"/>
</dbReference>
<dbReference type="Gene3D" id="1.20.1250.20">
    <property type="entry name" value="MFS general substrate transporter like domains"/>
    <property type="match status" value="1"/>
</dbReference>
<feature type="transmembrane region" description="Helical" evidence="6">
    <location>
        <begin position="359"/>
        <end position="379"/>
    </location>
</feature>
<dbReference type="GO" id="GO:0016020">
    <property type="term" value="C:membrane"/>
    <property type="evidence" value="ECO:0007669"/>
    <property type="project" value="UniProtKB-SubCell"/>
</dbReference>
<feature type="transmembrane region" description="Helical" evidence="6">
    <location>
        <begin position="270"/>
        <end position="289"/>
    </location>
</feature>
<evidence type="ECO:0000256" key="3">
    <source>
        <dbReference type="ARBA" id="ARBA00022692"/>
    </source>
</evidence>
<feature type="transmembrane region" description="Helical" evidence="6">
    <location>
        <begin position="324"/>
        <end position="347"/>
    </location>
</feature>
<protein>
    <recommendedName>
        <fullName evidence="9">Major facilitator superfamily (MFS) profile domain-containing protein</fullName>
    </recommendedName>
</protein>
<keyword evidence="5 6" id="KW-0472">Membrane</keyword>
<dbReference type="FunFam" id="1.20.1250.20:FF:000106">
    <property type="entry name" value="MFS transporter, putative"/>
    <property type="match status" value="1"/>
</dbReference>
<dbReference type="PANTHER" id="PTHR43791">
    <property type="entry name" value="PERMEASE-RELATED"/>
    <property type="match status" value="1"/>
</dbReference>
<keyword evidence="8" id="KW-1185">Reference proteome</keyword>
<feature type="transmembrane region" description="Helical" evidence="6">
    <location>
        <begin position="394"/>
        <end position="413"/>
    </location>
</feature>
<feature type="transmembrane region" description="Helical" evidence="6">
    <location>
        <begin position="153"/>
        <end position="174"/>
    </location>
</feature>
<accession>A0A0C9TZ10</accession>
<dbReference type="OrthoDB" id="1935484at2759"/>
<dbReference type="Proteomes" id="UP000054279">
    <property type="component" value="Unassembled WGS sequence"/>
</dbReference>
<sequence>MLWAAVAFSALNLDRYNLTQAITDNFLSDLGLTTDDYNNGNSLLRIAFLIAELPSQLISKRLGPDRWIPIQMCLWSIVTCAQFSLSGKTPFLACRFLLGLIQGGFIPDLILYLSCEDESSFYPGSLDLTLIISSFLAYGILHMRGVAGKAGWRWLFLIEGLLTLTLGVATFFMMPASPTQTKTWFRPKGWFTEREEVIMVNRVLRDDPTKSDMHNREGLSFKRIFSVALDYNMYPMYIIGFMFGIPSGPPSNYLSLSLRKFGFSTFESNLLNIPKTVGAIITLICITLLSEVVDNRALVSIAEDLWCLPCLVALYCLPANPNPWVYFAISTVLLAYPYTHAIQVAWCSRNAGSVANPTVNAAIYNMFAQAGLVASSYIYQADDAPRYLRGNRNLIIIACICVCFMYPGTYAYYKWRNSQRDKIWSAMTDEEKTHYLSTTKDVGNGRLGFRFAY</sequence>
<comment type="subcellular location">
    <subcellularLocation>
        <location evidence="1">Membrane</location>
        <topology evidence="1">Multi-pass membrane protein</topology>
    </subcellularLocation>
</comment>
<evidence type="ECO:0000256" key="2">
    <source>
        <dbReference type="ARBA" id="ARBA00022448"/>
    </source>
</evidence>
<dbReference type="GO" id="GO:0022857">
    <property type="term" value="F:transmembrane transporter activity"/>
    <property type="evidence" value="ECO:0007669"/>
    <property type="project" value="InterPro"/>
</dbReference>
<feature type="transmembrane region" description="Helical" evidence="6">
    <location>
        <begin position="120"/>
        <end position="141"/>
    </location>
</feature>
<keyword evidence="2" id="KW-0813">Transport</keyword>
<dbReference type="PANTHER" id="PTHR43791:SF65">
    <property type="entry name" value="MAJOR FACILITATOR SUPERFAMILY (MFS) PROFILE DOMAIN-CONTAINING PROTEIN-RELATED"/>
    <property type="match status" value="1"/>
</dbReference>
<evidence type="ECO:0000313" key="8">
    <source>
        <dbReference type="Proteomes" id="UP000054279"/>
    </source>
</evidence>
<dbReference type="AlphaFoldDB" id="A0A0C9TZ10"/>
<gene>
    <name evidence="7" type="ORF">M422DRAFT_271761</name>
</gene>
<name>A0A0C9TZ10_SPHS4</name>
<reference evidence="7 8" key="1">
    <citation type="submission" date="2014-06" db="EMBL/GenBank/DDBJ databases">
        <title>Evolutionary Origins and Diversification of the Mycorrhizal Mutualists.</title>
        <authorList>
            <consortium name="DOE Joint Genome Institute"/>
            <consortium name="Mycorrhizal Genomics Consortium"/>
            <person name="Kohler A."/>
            <person name="Kuo A."/>
            <person name="Nagy L.G."/>
            <person name="Floudas D."/>
            <person name="Copeland A."/>
            <person name="Barry K.W."/>
            <person name="Cichocki N."/>
            <person name="Veneault-Fourrey C."/>
            <person name="LaButti K."/>
            <person name="Lindquist E.A."/>
            <person name="Lipzen A."/>
            <person name="Lundell T."/>
            <person name="Morin E."/>
            <person name="Murat C."/>
            <person name="Riley R."/>
            <person name="Ohm R."/>
            <person name="Sun H."/>
            <person name="Tunlid A."/>
            <person name="Henrissat B."/>
            <person name="Grigoriev I.V."/>
            <person name="Hibbett D.S."/>
            <person name="Martin F."/>
        </authorList>
    </citation>
    <scope>NUCLEOTIDE SEQUENCE [LARGE SCALE GENOMIC DNA]</scope>
    <source>
        <strain evidence="7 8">SS14</strain>
    </source>
</reference>
<dbReference type="InterPro" id="IPR011701">
    <property type="entry name" value="MFS"/>
</dbReference>
<proteinExistence type="predicted"/>
<feature type="transmembrane region" description="Helical" evidence="6">
    <location>
        <begin position="92"/>
        <end position="114"/>
    </location>
</feature>